<accession>A0A1G2DVL1</accession>
<keyword evidence="1" id="KW-1133">Transmembrane helix</keyword>
<keyword evidence="1" id="KW-0472">Membrane</keyword>
<evidence type="ECO:0000313" key="2">
    <source>
        <dbReference type="EMBL" id="OGZ17586.1"/>
    </source>
</evidence>
<evidence type="ECO:0000256" key="1">
    <source>
        <dbReference type="SAM" id="Phobius"/>
    </source>
</evidence>
<sequence>MAVPQILGRVSFSFPSQEKSWICYPALFILGLTSGFVSIIIEISVIIFIRNRNLCLKKR</sequence>
<organism evidence="2 3">
    <name type="scientific">Candidatus Nealsonbacteria bacterium RBG_13_37_56</name>
    <dbReference type="NCBI Taxonomy" id="1801661"/>
    <lineage>
        <taxon>Bacteria</taxon>
        <taxon>Candidatus Nealsoniibacteriota</taxon>
    </lineage>
</organism>
<reference evidence="2 3" key="1">
    <citation type="journal article" date="2016" name="Nat. Commun.">
        <title>Thousands of microbial genomes shed light on interconnected biogeochemical processes in an aquifer system.</title>
        <authorList>
            <person name="Anantharaman K."/>
            <person name="Brown C.T."/>
            <person name="Hug L.A."/>
            <person name="Sharon I."/>
            <person name="Castelle C.J."/>
            <person name="Probst A.J."/>
            <person name="Thomas B.C."/>
            <person name="Singh A."/>
            <person name="Wilkins M.J."/>
            <person name="Karaoz U."/>
            <person name="Brodie E.L."/>
            <person name="Williams K.H."/>
            <person name="Hubbard S.S."/>
            <person name="Banfield J.F."/>
        </authorList>
    </citation>
    <scope>NUCLEOTIDE SEQUENCE [LARGE SCALE GENOMIC DNA]</scope>
</reference>
<comment type="caution">
    <text evidence="2">The sequence shown here is derived from an EMBL/GenBank/DDBJ whole genome shotgun (WGS) entry which is preliminary data.</text>
</comment>
<dbReference type="EMBL" id="MHLW01000031">
    <property type="protein sequence ID" value="OGZ17586.1"/>
    <property type="molecule type" value="Genomic_DNA"/>
</dbReference>
<feature type="transmembrane region" description="Helical" evidence="1">
    <location>
        <begin position="24"/>
        <end position="49"/>
    </location>
</feature>
<proteinExistence type="predicted"/>
<protein>
    <submittedName>
        <fullName evidence="2">Uncharacterized protein</fullName>
    </submittedName>
</protein>
<keyword evidence="1" id="KW-0812">Transmembrane</keyword>
<dbReference type="AlphaFoldDB" id="A0A1G2DVL1"/>
<dbReference type="Proteomes" id="UP000178893">
    <property type="component" value="Unassembled WGS sequence"/>
</dbReference>
<gene>
    <name evidence="2" type="ORF">A2V72_02295</name>
</gene>
<name>A0A1G2DVL1_9BACT</name>
<evidence type="ECO:0000313" key="3">
    <source>
        <dbReference type="Proteomes" id="UP000178893"/>
    </source>
</evidence>